<reference evidence="1" key="1">
    <citation type="submission" date="2022-07" db="EMBL/GenBank/DDBJ databases">
        <title>Phylogenomic reconstructions and comparative analyses of Kickxellomycotina fungi.</title>
        <authorList>
            <person name="Reynolds N.K."/>
            <person name="Stajich J.E."/>
            <person name="Barry K."/>
            <person name="Grigoriev I.V."/>
            <person name="Crous P."/>
            <person name="Smith M.E."/>
        </authorList>
    </citation>
    <scope>NUCLEOTIDE SEQUENCE</scope>
    <source>
        <strain evidence="1">CBS 109367</strain>
    </source>
</reference>
<name>A0A9W8GQK4_9FUNG</name>
<protein>
    <submittedName>
        <fullName evidence="1">Uncharacterized protein</fullName>
    </submittedName>
</protein>
<accession>A0A9W8GQK4</accession>
<dbReference type="EMBL" id="JANBTX010000001">
    <property type="protein sequence ID" value="KAJ2691354.1"/>
    <property type="molecule type" value="Genomic_DNA"/>
</dbReference>
<organism evidence="1 2">
    <name type="scientific">Coemansia spiralis</name>
    <dbReference type="NCBI Taxonomy" id="417178"/>
    <lineage>
        <taxon>Eukaryota</taxon>
        <taxon>Fungi</taxon>
        <taxon>Fungi incertae sedis</taxon>
        <taxon>Zoopagomycota</taxon>
        <taxon>Kickxellomycotina</taxon>
        <taxon>Kickxellomycetes</taxon>
        <taxon>Kickxellales</taxon>
        <taxon>Kickxellaceae</taxon>
        <taxon>Coemansia</taxon>
    </lineage>
</organism>
<keyword evidence="2" id="KW-1185">Reference proteome</keyword>
<dbReference type="Proteomes" id="UP001151516">
    <property type="component" value="Unassembled WGS sequence"/>
</dbReference>
<dbReference type="AlphaFoldDB" id="A0A9W8GQK4"/>
<gene>
    <name evidence="1" type="ORF">IWW39_000039</name>
</gene>
<sequence>MSDANQDNYSEVELDIKLYSAHGDTNEFPNVECTHTGSHDSESLISTFRECLKDITGLNYEVKFYNGDPNDECPELNKQFEYDESMAIYYKCTMLVVGDDQDTCGEESETYTLTDNEGEYS</sequence>
<evidence type="ECO:0000313" key="1">
    <source>
        <dbReference type="EMBL" id="KAJ2691354.1"/>
    </source>
</evidence>
<evidence type="ECO:0000313" key="2">
    <source>
        <dbReference type="Proteomes" id="UP001151516"/>
    </source>
</evidence>
<proteinExistence type="predicted"/>
<comment type="caution">
    <text evidence="1">The sequence shown here is derived from an EMBL/GenBank/DDBJ whole genome shotgun (WGS) entry which is preliminary data.</text>
</comment>